<dbReference type="AlphaFoldDB" id="A0A7J7J438"/>
<proteinExistence type="inferred from homology"/>
<evidence type="ECO:0000259" key="12">
    <source>
        <dbReference type="PROSITE" id="PS51959"/>
    </source>
</evidence>
<reference evidence="13" key="1">
    <citation type="submission" date="2020-06" db="EMBL/GenBank/DDBJ databases">
        <title>Draft genome of Bugula neritina, a colonial animal packing powerful symbionts and potential medicines.</title>
        <authorList>
            <person name="Rayko M."/>
        </authorList>
    </citation>
    <scope>NUCLEOTIDE SEQUENCE [LARGE SCALE GENOMIC DNA]</scope>
    <source>
        <strain evidence="13">Kwan_BN1</strain>
    </source>
</reference>
<dbReference type="CDD" id="cd21159">
    <property type="entry name" value="XendoU"/>
    <property type="match status" value="1"/>
</dbReference>
<dbReference type="EC" id="4.6.1.-" evidence="11"/>
<keyword evidence="14" id="KW-1185">Reference proteome</keyword>
<organism evidence="13 14">
    <name type="scientific">Bugula neritina</name>
    <name type="common">Brown bryozoan</name>
    <name type="synonym">Sertularia neritina</name>
    <dbReference type="NCBI Taxonomy" id="10212"/>
    <lineage>
        <taxon>Eukaryota</taxon>
        <taxon>Metazoa</taxon>
        <taxon>Spiralia</taxon>
        <taxon>Lophotrochozoa</taxon>
        <taxon>Bryozoa</taxon>
        <taxon>Gymnolaemata</taxon>
        <taxon>Cheilostomatida</taxon>
        <taxon>Flustrina</taxon>
        <taxon>Buguloidea</taxon>
        <taxon>Bugulidae</taxon>
        <taxon>Bugula</taxon>
    </lineage>
</organism>
<dbReference type="Pfam" id="PF09412">
    <property type="entry name" value="XendoU"/>
    <property type="match status" value="1"/>
</dbReference>
<evidence type="ECO:0000256" key="5">
    <source>
        <dbReference type="ARBA" id="ARBA00022723"/>
    </source>
</evidence>
<dbReference type="GO" id="GO:0016829">
    <property type="term" value="F:lyase activity"/>
    <property type="evidence" value="ECO:0007669"/>
    <property type="project" value="UniProtKB-KW"/>
</dbReference>
<sequence>MAYNKFEVNEELSELFNKLWDLDENRCEPGEHYRLNKGGYLKNARDLTKDVSEDPLFDWVDEATVFEKPTYKYFIALLDNYTMETGEQEVVTKEEFKENVMFIDAICDTPLMKEAHSFLRDKGKAPGAINDFKKLLYKLWFKLYRRTKGDRDFDSSGFEHVFVGEIKGEDVVGFHNWICFYLQEKSGNIDYHGYFRRGTSLEREPRFITLQFSCKNGRGKPIGGSFIGTSPEFEMALYTVCYLMDIGSKVHIELDEYKVEVTVYGHAGGIGTAYPTSKD</sequence>
<keyword evidence="6 11" id="KW-0255">Endonuclease</keyword>
<keyword evidence="5 11" id="KW-0479">Metal-binding</keyword>
<evidence type="ECO:0000256" key="9">
    <source>
        <dbReference type="ARBA" id="ARBA00023211"/>
    </source>
</evidence>
<dbReference type="Proteomes" id="UP000593567">
    <property type="component" value="Unassembled WGS sequence"/>
</dbReference>
<keyword evidence="10" id="KW-0456">Lyase</keyword>
<dbReference type="InterPro" id="IPR039787">
    <property type="entry name" value="ENDOU"/>
</dbReference>
<evidence type="ECO:0000256" key="10">
    <source>
        <dbReference type="ARBA" id="ARBA00023239"/>
    </source>
</evidence>
<comment type="catalytic activity">
    <reaction evidence="11">
        <text>ribonucleotidyl-uridine-RNA = a 5'-end dephospho-uridine-RNA + a 3'-end 2',3'-cyclophospho-ribonucleotide-RNA</text>
        <dbReference type="Rhea" id="RHEA:67792"/>
        <dbReference type="Rhea" id="RHEA-COMP:10464"/>
        <dbReference type="Rhea" id="RHEA-COMP:17354"/>
        <dbReference type="Rhea" id="RHEA-COMP:17356"/>
        <dbReference type="ChEBI" id="CHEBI:83064"/>
        <dbReference type="ChEBI" id="CHEBI:173117"/>
        <dbReference type="ChEBI" id="CHEBI:173224"/>
    </reaction>
</comment>
<dbReference type="InterPro" id="IPR018998">
    <property type="entry name" value="EndoU_C"/>
</dbReference>
<keyword evidence="7 11" id="KW-0378">Hydrolase</keyword>
<protein>
    <recommendedName>
        <fullName evidence="11">Uridylate-specific endoribonuclease</fullName>
        <ecNumber evidence="11">4.6.1.-</ecNumber>
    </recommendedName>
</protein>
<keyword evidence="4 11" id="KW-0540">Nuclease</keyword>
<accession>A0A7J7J438</accession>
<evidence type="ECO:0000313" key="13">
    <source>
        <dbReference type="EMBL" id="KAF6020416.1"/>
    </source>
</evidence>
<dbReference type="GO" id="GO:0016787">
    <property type="term" value="F:hydrolase activity"/>
    <property type="evidence" value="ECO:0007669"/>
    <property type="project" value="UniProtKB-KW"/>
</dbReference>
<evidence type="ECO:0000256" key="11">
    <source>
        <dbReference type="RuleBase" id="RU367085"/>
    </source>
</evidence>
<evidence type="ECO:0000313" key="14">
    <source>
        <dbReference type="Proteomes" id="UP000593567"/>
    </source>
</evidence>
<evidence type="ECO:0000256" key="6">
    <source>
        <dbReference type="ARBA" id="ARBA00022759"/>
    </source>
</evidence>
<evidence type="ECO:0000256" key="2">
    <source>
        <dbReference type="ARBA" id="ARBA00010168"/>
    </source>
</evidence>
<dbReference type="InterPro" id="IPR037227">
    <property type="entry name" value="EndoU-like"/>
</dbReference>
<dbReference type="PANTHER" id="PTHR12439:SF11">
    <property type="entry name" value="URIDYLATE-SPECIFIC ENDORIBONUCLEASE"/>
    <property type="match status" value="1"/>
</dbReference>
<comment type="cofactor">
    <cofactor evidence="1 11">
        <name>Mn(2+)</name>
        <dbReference type="ChEBI" id="CHEBI:29035"/>
    </cofactor>
</comment>
<gene>
    <name evidence="13" type="ORF">EB796_021278</name>
</gene>
<comment type="similarity">
    <text evidence="2 11">Belongs to the ENDOU family.</text>
</comment>
<keyword evidence="8 11" id="KW-0694">RNA-binding</keyword>
<evidence type="ECO:0000256" key="1">
    <source>
        <dbReference type="ARBA" id="ARBA00001936"/>
    </source>
</evidence>
<feature type="domain" description="EndoU" evidence="12">
    <location>
        <begin position="8"/>
        <end position="279"/>
    </location>
</feature>
<dbReference type="PANTHER" id="PTHR12439">
    <property type="entry name" value="PLACENTAL PROTEIN 11-RELATED"/>
    <property type="match status" value="1"/>
</dbReference>
<dbReference type="GO" id="GO:0046872">
    <property type="term" value="F:metal ion binding"/>
    <property type="evidence" value="ECO:0007669"/>
    <property type="project" value="UniProtKB-UniRule"/>
</dbReference>
<name>A0A7J7J438_BUGNE</name>
<dbReference type="OrthoDB" id="430326at2759"/>
<evidence type="ECO:0000256" key="4">
    <source>
        <dbReference type="ARBA" id="ARBA00022722"/>
    </source>
</evidence>
<comment type="caution">
    <text evidence="13">The sequence shown here is derived from an EMBL/GenBank/DDBJ whole genome shotgun (WGS) entry which is preliminary data.</text>
</comment>
<keyword evidence="9 11" id="KW-0464">Manganese</keyword>
<evidence type="ECO:0000256" key="8">
    <source>
        <dbReference type="ARBA" id="ARBA00022884"/>
    </source>
</evidence>
<dbReference type="SUPFAM" id="SSF142877">
    <property type="entry name" value="EndoU-like"/>
    <property type="match status" value="1"/>
</dbReference>
<dbReference type="EMBL" id="VXIV02003176">
    <property type="protein sequence ID" value="KAF6020416.1"/>
    <property type="molecule type" value="Genomic_DNA"/>
</dbReference>
<evidence type="ECO:0000256" key="3">
    <source>
        <dbReference type="ARBA" id="ARBA00011245"/>
    </source>
</evidence>
<evidence type="ECO:0000256" key="7">
    <source>
        <dbReference type="ARBA" id="ARBA00022801"/>
    </source>
</evidence>
<comment type="subunit">
    <text evidence="3 11">Monomer.</text>
</comment>
<dbReference type="PROSITE" id="PS51959">
    <property type="entry name" value="ENDOU"/>
    <property type="match status" value="1"/>
</dbReference>
<dbReference type="GO" id="GO:0004521">
    <property type="term" value="F:RNA endonuclease activity"/>
    <property type="evidence" value="ECO:0007669"/>
    <property type="project" value="UniProtKB-UniRule"/>
</dbReference>
<dbReference type="GO" id="GO:0003723">
    <property type="term" value="F:RNA binding"/>
    <property type="evidence" value="ECO:0007669"/>
    <property type="project" value="UniProtKB-UniRule"/>
</dbReference>